<feature type="chain" id="PRO_5046731083" description="Alginate export" evidence="1">
    <location>
        <begin position="28"/>
        <end position="443"/>
    </location>
</feature>
<dbReference type="SUPFAM" id="SSF56935">
    <property type="entry name" value="Porins"/>
    <property type="match status" value="1"/>
</dbReference>
<dbReference type="RefSeq" id="WP_159661584.1">
    <property type="nucleotide sequence ID" value="NZ_AQPF01000053.1"/>
</dbReference>
<name>A0ABQ6Y3E8_9GAMM</name>
<evidence type="ECO:0008006" key="4">
    <source>
        <dbReference type="Google" id="ProtNLM"/>
    </source>
</evidence>
<sequence length="443" mass="48392">MLYSTSRRRLFLAGGYALLINSNGAQALELTANDHTTLNFDLSGTAAWLHSQESYDQAGTLNEGSVTWQEAAVKYGFSAEHRLNRDQRITGALRWTTTGTWGDGDAGGFSDGSERTTKLEDAFLAWHSGTLFPALGKDGLAVSAGRQSVIVGDGFLITSDSLNFGKGIANGVMNRGGAYYLAGRSAFDKTAIISLGGEQGWRGDVMWLQSDNPAQAKPELNVGVLEHVNDKGTVGLTYVKVTDLDDEFAFLYPQRDDMETVSLRAQGNAGVENLFLAAEYAWQDQDQDDENAWYAELGWTFAGLPWQPSINYRFSRFSTGYDPLLYGNGRALGTWFQGEVAANYAGPFNTNTRVHHLAAKVTPKENLSLGLLAYDFSTLDRDAGADTSAREYDLYLEWAVNDHLALIPVIGLYQPDRAAADGGTQLGNDDRNLYSQLIVAFSF</sequence>
<protein>
    <recommendedName>
        <fullName evidence="4">Alginate export</fullName>
    </recommendedName>
</protein>
<comment type="caution">
    <text evidence="2">The sequence shown here is derived from an EMBL/GenBank/DDBJ whole genome shotgun (WGS) entry which is preliminary data.</text>
</comment>
<gene>
    <name evidence="2" type="ORF">A6D6_03755</name>
</gene>
<organism evidence="2 3">
    <name type="scientific">Alcanivorax xiamenensis</name>
    <dbReference type="NCBI Taxonomy" id="1177156"/>
    <lineage>
        <taxon>Bacteria</taxon>
        <taxon>Pseudomonadati</taxon>
        <taxon>Pseudomonadota</taxon>
        <taxon>Gammaproteobacteria</taxon>
        <taxon>Oceanospirillales</taxon>
        <taxon>Alcanivoracaceae</taxon>
        <taxon>Alcanivorax</taxon>
    </lineage>
</organism>
<reference evidence="2 3" key="1">
    <citation type="submission" date="2012-09" db="EMBL/GenBank/DDBJ databases">
        <title>Genome Sequence of alkane-degrading Bacterium Alcanivorax sp. 6-D-6.</title>
        <authorList>
            <person name="Lai Q."/>
            <person name="Shao Z."/>
        </authorList>
    </citation>
    <scope>NUCLEOTIDE SEQUENCE [LARGE SCALE GENOMIC DNA]</scope>
    <source>
        <strain evidence="2 3">6-D-6</strain>
    </source>
</reference>
<accession>A0ABQ6Y3E8</accession>
<keyword evidence="3" id="KW-1185">Reference proteome</keyword>
<proteinExistence type="predicted"/>
<evidence type="ECO:0000256" key="1">
    <source>
        <dbReference type="SAM" id="SignalP"/>
    </source>
</evidence>
<feature type="signal peptide" evidence="1">
    <location>
        <begin position="1"/>
        <end position="27"/>
    </location>
</feature>
<dbReference type="EMBL" id="AQPF01000053">
    <property type="protein sequence ID" value="KAF0803273.1"/>
    <property type="molecule type" value="Genomic_DNA"/>
</dbReference>
<evidence type="ECO:0000313" key="2">
    <source>
        <dbReference type="EMBL" id="KAF0803273.1"/>
    </source>
</evidence>
<evidence type="ECO:0000313" key="3">
    <source>
        <dbReference type="Proteomes" id="UP000771797"/>
    </source>
</evidence>
<keyword evidence="1" id="KW-0732">Signal</keyword>
<dbReference type="Proteomes" id="UP000771797">
    <property type="component" value="Unassembled WGS sequence"/>
</dbReference>